<dbReference type="RefSeq" id="WP_211421438.1">
    <property type="nucleotide sequence ID" value="NZ_CP072642.1"/>
</dbReference>
<accession>A0ABX8AWF6</accession>
<dbReference type="InterPro" id="IPR036013">
    <property type="entry name" value="Band_7/SPFH_dom_sf"/>
</dbReference>
<comment type="similarity">
    <text evidence="3">Belongs to the band 7/mec-2 family. Flotillin subfamily.</text>
</comment>
<sequence>MPDIGGMSTALLGIIFASVVALLILLFIIVSQYKRCPSNRILVIYGKVGGGRSARCIHGGGAFVIPVIQDYQFLSLQPMPIEINLTGALSKQNIRVNVPSTFTVAISTDPRIMNNAAERLLGLDERQIKEQAQEIILGQLRLVIATLTIEEINRDREVFLQQVNKNVAAELHKLGLELLNVNVRDITDASGYIEAIGKKSAAEAINKARVEVAEQERFGAVGEAKAVRERTVQVALETTETEKGQKEAEREMRIATSQLEAEAAISEAQANRKKTIEIAAERAEAEVGLKRAEAQQRISVAELEAETAAKENASRATVIESNATLAERQAMAQQRAEVAKANAEREILIAQRQRETALLEKEELVRQEIEKLKRQVDADAEAERIRRVAQGEADAILLKYKADADGLKQLLLAKAEGYHNIIRACGNDPNTAAKLLLLEKLEAIVDKQVEAISNLKIDKITVWDGGNGDGSATSQFIRNFVSALPPLQEIARQAGMELPAYLGSIVESGANGKTEKALPRPAVTPAAKPPATKEG</sequence>
<comment type="subcellular location">
    <subcellularLocation>
        <location evidence="2">Cell membrane</location>
    </subcellularLocation>
    <subcellularLocation>
        <location evidence="1">Membrane</location>
        <topology evidence="1">Single-pass membrane protein</topology>
    </subcellularLocation>
</comment>
<keyword evidence="11" id="KW-1185">Reference proteome</keyword>
<proteinExistence type="inferred from homology"/>
<evidence type="ECO:0000256" key="2">
    <source>
        <dbReference type="ARBA" id="ARBA00004236"/>
    </source>
</evidence>
<dbReference type="InterPro" id="IPR027705">
    <property type="entry name" value="Flotillin_fam"/>
</dbReference>
<reference evidence="10 11" key="1">
    <citation type="submission" date="2021-03" db="EMBL/GenBank/DDBJ databases">
        <title>Genomic and phenotypic characterization of Chloracidobacterium isolates provides evidence for multiple species.</title>
        <authorList>
            <person name="Saini M.K."/>
            <person name="Costas A.M.G."/>
            <person name="Tank M."/>
            <person name="Bryant D.A."/>
        </authorList>
    </citation>
    <scope>NUCLEOTIDE SEQUENCE [LARGE SCALE GENOMIC DNA]</scope>
    <source>
        <strain evidence="10 11">N</strain>
    </source>
</reference>
<dbReference type="CDD" id="cd03399">
    <property type="entry name" value="SPFH_flotillin"/>
    <property type="match status" value="1"/>
</dbReference>
<evidence type="ECO:0000313" key="10">
    <source>
        <dbReference type="EMBL" id="QUV93013.1"/>
    </source>
</evidence>
<name>A0ABX8AWF6_9BACT</name>
<dbReference type="Pfam" id="PF01145">
    <property type="entry name" value="Band_7"/>
    <property type="match status" value="1"/>
</dbReference>
<evidence type="ECO:0000256" key="4">
    <source>
        <dbReference type="ARBA" id="ARBA00022475"/>
    </source>
</evidence>
<evidence type="ECO:0000256" key="7">
    <source>
        <dbReference type="SAM" id="MobiDB-lite"/>
    </source>
</evidence>
<dbReference type="Proteomes" id="UP000677668">
    <property type="component" value="Chromosome 1"/>
</dbReference>
<evidence type="ECO:0000256" key="6">
    <source>
        <dbReference type="SAM" id="Coils"/>
    </source>
</evidence>
<feature type="domain" description="Band 7" evidence="9">
    <location>
        <begin position="31"/>
        <end position="200"/>
    </location>
</feature>
<keyword evidence="5 8" id="KW-0472">Membrane</keyword>
<keyword evidence="6" id="KW-0175">Coiled coil</keyword>
<keyword evidence="4" id="KW-1003">Cell membrane</keyword>
<dbReference type="Gene3D" id="3.30.479.30">
    <property type="entry name" value="Band 7 domain"/>
    <property type="match status" value="1"/>
</dbReference>
<feature type="compositionally biased region" description="Low complexity" evidence="7">
    <location>
        <begin position="521"/>
        <end position="535"/>
    </location>
</feature>
<dbReference type="PANTHER" id="PTHR13806:SF31">
    <property type="entry name" value="FLOTILLIN-LIKE PROTEIN 1-RELATED"/>
    <property type="match status" value="1"/>
</dbReference>
<organism evidence="10 11">
    <name type="scientific">Chloracidobacterium sp. N</name>
    <dbReference type="NCBI Taxonomy" id="2821540"/>
    <lineage>
        <taxon>Bacteria</taxon>
        <taxon>Pseudomonadati</taxon>
        <taxon>Acidobacteriota</taxon>
        <taxon>Terriglobia</taxon>
        <taxon>Terriglobales</taxon>
        <taxon>Acidobacteriaceae</taxon>
        <taxon>Chloracidobacterium</taxon>
        <taxon>Chloracidobacterium aggregatum</taxon>
    </lineage>
</organism>
<evidence type="ECO:0000256" key="3">
    <source>
        <dbReference type="ARBA" id="ARBA00007161"/>
    </source>
</evidence>
<dbReference type="InterPro" id="IPR001107">
    <property type="entry name" value="Band_7"/>
</dbReference>
<dbReference type="EMBL" id="CP072642">
    <property type="protein sequence ID" value="QUV93013.1"/>
    <property type="molecule type" value="Genomic_DNA"/>
</dbReference>
<evidence type="ECO:0000256" key="8">
    <source>
        <dbReference type="SAM" id="Phobius"/>
    </source>
</evidence>
<feature type="region of interest" description="Disordered" evidence="7">
    <location>
        <begin position="512"/>
        <end position="535"/>
    </location>
</feature>
<keyword evidence="8" id="KW-0812">Transmembrane</keyword>
<evidence type="ECO:0000259" key="9">
    <source>
        <dbReference type="SMART" id="SM00244"/>
    </source>
</evidence>
<feature type="transmembrane region" description="Helical" evidence="8">
    <location>
        <begin position="6"/>
        <end position="30"/>
    </location>
</feature>
<feature type="coiled-coil region" evidence="6">
    <location>
        <begin position="291"/>
        <end position="375"/>
    </location>
</feature>
<evidence type="ECO:0000256" key="1">
    <source>
        <dbReference type="ARBA" id="ARBA00004167"/>
    </source>
</evidence>
<dbReference type="PANTHER" id="PTHR13806">
    <property type="entry name" value="FLOTILLIN-RELATED"/>
    <property type="match status" value="1"/>
</dbReference>
<dbReference type="SUPFAM" id="SSF117892">
    <property type="entry name" value="Band 7/SPFH domain"/>
    <property type="match status" value="1"/>
</dbReference>
<keyword evidence="8" id="KW-1133">Transmembrane helix</keyword>
<gene>
    <name evidence="10" type="ORF">J8C05_06385</name>
</gene>
<evidence type="ECO:0000313" key="11">
    <source>
        <dbReference type="Proteomes" id="UP000677668"/>
    </source>
</evidence>
<dbReference type="SMART" id="SM00244">
    <property type="entry name" value="PHB"/>
    <property type="match status" value="1"/>
</dbReference>
<protein>
    <submittedName>
        <fullName evidence="10">Flotillin family protein</fullName>
    </submittedName>
</protein>
<evidence type="ECO:0000256" key="5">
    <source>
        <dbReference type="ARBA" id="ARBA00023136"/>
    </source>
</evidence>